<accession>A0AAV7UQ62</accession>
<proteinExistence type="predicted"/>
<sequence length="170" mass="19648">MTREGAGRDRDQILRNFRTTGPIDIENTKITDYPDYTAEVQRKHATFNTAKQILRDKNYSYSLMYPAKLRVVDGERSHIFPISEDAWTWIHAKGLIDPTAETRTQKEWLTPQPRRKKKSTCKTESGPTKSQVEAEQLQILKLANRFSSIQPRSNQDTNIQTPTQRTVNKA</sequence>
<dbReference type="Proteomes" id="UP001066276">
    <property type="component" value="Chromosome 2_2"/>
</dbReference>
<organism evidence="2 3">
    <name type="scientific">Pleurodeles waltl</name>
    <name type="common">Iberian ribbed newt</name>
    <dbReference type="NCBI Taxonomy" id="8319"/>
    <lineage>
        <taxon>Eukaryota</taxon>
        <taxon>Metazoa</taxon>
        <taxon>Chordata</taxon>
        <taxon>Craniata</taxon>
        <taxon>Vertebrata</taxon>
        <taxon>Euteleostomi</taxon>
        <taxon>Amphibia</taxon>
        <taxon>Batrachia</taxon>
        <taxon>Caudata</taxon>
        <taxon>Salamandroidea</taxon>
        <taxon>Salamandridae</taxon>
        <taxon>Pleurodelinae</taxon>
        <taxon>Pleurodeles</taxon>
    </lineage>
</organism>
<dbReference type="EMBL" id="JANPWB010000004">
    <property type="protein sequence ID" value="KAJ1190801.1"/>
    <property type="molecule type" value="Genomic_DNA"/>
</dbReference>
<dbReference type="InterPro" id="IPR042566">
    <property type="entry name" value="L1_C"/>
</dbReference>
<reference evidence="2" key="1">
    <citation type="journal article" date="2022" name="bioRxiv">
        <title>Sequencing and chromosome-scale assembly of the giantPleurodeles waltlgenome.</title>
        <authorList>
            <person name="Brown T."/>
            <person name="Elewa A."/>
            <person name="Iarovenko S."/>
            <person name="Subramanian E."/>
            <person name="Araus A.J."/>
            <person name="Petzold A."/>
            <person name="Susuki M."/>
            <person name="Suzuki K.-i.T."/>
            <person name="Hayashi T."/>
            <person name="Toyoda A."/>
            <person name="Oliveira C."/>
            <person name="Osipova E."/>
            <person name="Leigh N.D."/>
            <person name="Simon A."/>
            <person name="Yun M.H."/>
        </authorList>
    </citation>
    <scope>NUCLEOTIDE SEQUENCE</scope>
    <source>
        <strain evidence="2">20211129_DDA</strain>
        <tissue evidence="2">Liver</tissue>
    </source>
</reference>
<feature type="compositionally biased region" description="Polar residues" evidence="1">
    <location>
        <begin position="122"/>
        <end position="133"/>
    </location>
</feature>
<keyword evidence="3" id="KW-1185">Reference proteome</keyword>
<gene>
    <name evidence="2" type="ORF">NDU88_000120</name>
</gene>
<dbReference type="AlphaFoldDB" id="A0AAV7UQ62"/>
<evidence type="ECO:0000313" key="2">
    <source>
        <dbReference type="EMBL" id="KAJ1190801.1"/>
    </source>
</evidence>
<evidence type="ECO:0000313" key="3">
    <source>
        <dbReference type="Proteomes" id="UP001066276"/>
    </source>
</evidence>
<dbReference type="Gene3D" id="3.30.250.20">
    <property type="entry name" value="L1 transposable element, C-terminal domain"/>
    <property type="match status" value="1"/>
</dbReference>
<evidence type="ECO:0000256" key="1">
    <source>
        <dbReference type="SAM" id="MobiDB-lite"/>
    </source>
</evidence>
<feature type="region of interest" description="Disordered" evidence="1">
    <location>
        <begin position="146"/>
        <end position="170"/>
    </location>
</feature>
<feature type="region of interest" description="Disordered" evidence="1">
    <location>
        <begin position="110"/>
        <end position="133"/>
    </location>
</feature>
<protein>
    <submittedName>
        <fullName evidence="2">Uncharacterized protein</fullName>
    </submittedName>
</protein>
<comment type="caution">
    <text evidence="2">The sequence shown here is derived from an EMBL/GenBank/DDBJ whole genome shotgun (WGS) entry which is preliminary data.</text>
</comment>
<name>A0AAV7UQ62_PLEWA</name>